<reference evidence="2" key="1">
    <citation type="journal article" date="2023" name="Mol. Phylogenet. Evol.">
        <title>Genome-scale phylogeny and comparative genomics of the fungal order Sordariales.</title>
        <authorList>
            <person name="Hensen N."/>
            <person name="Bonometti L."/>
            <person name="Westerberg I."/>
            <person name="Brannstrom I.O."/>
            <person name="Guillou S."/>
            <person name="Cros-Aarteil S."/>
            <person name="Calhoun S."/>
            <person name="Haridas S."/>
            <person name="Kuo A."/>
            <person name="Mondo S."/>
            <person name="Pangilinan J."/>
            <person name="Riley R."/>
            <person name="LaButti K."/>
            <person name="Andreopoulos B."/>
            <person name="Lipzen A."/>
            <person name="Chen C."/>
            <person name="Yan M."/>
            <person name="Daum C."/>
            <person name="Ng V."/>
            <person name="Clum A."/>
            <person name="Steindorff A."/>
            <person name="Ohm R.A."/>
            <person name="Martin F."/>
            <person name="Silar P."/>
            <person name="Natvig D.O."/>
            <person name="Lalanne C."/>
            <person name="Gautier V."/>
            <person name="Ament-Velasquez S.L."/>
            <person name="Kruys A."/>
            <person name="Hutchinson M.I."/>
            <person name="Powell A.J."/>
            <person name="Barry K."/>
            <person name="Miller A.N."/>
            <person name="Grigoriev I.V."/>
            <person name="Debuchy R."/>
            <person name="Gladieux P."/>
            <person name="Hiltunen Thoren M."/>
            <person name="Johannesson H."/>
        </authorList>
    </citation>
    <scope>NUCLEOTIDE SEQUENCE [LARGE SCALE GENOMIC DNA]</scope>
    <source>
        <strain evidence="2">CBS 340.73</strain>
    </source>
</reference>
<evidence type="ECO:0000313" key="2">
    <source>
        <dbReference type="Proteomes" id="UP001303473"/>
    </source>
</evidence>
<dbReference type="EMBL" id="MU853824">
    <property type="protein sequence ID" value="KAK3938686.1"/>
    <property type="molecule type" value="Genomic_DNA"/>
</dbReference>
<accession>A0AAN6N3V2</accession>
<name>A0AAN6N3V2_9PEZI</name>
<comment type="caution">
    <text evidence="1">The sequence shown here is derived from an EMBL/GenBank/DDBJ whole genome shotgun (WGS) entry which is preliminary data.</text>
</comment>
<proteinExistence type="predicted"/>
<dbReference type="Proteomes" id="UP001303473">
    <property type="component" value="Unassembled WGS sequence"/>
</dbReference>
<keyword evidence="2" id="KW-1185">Reference proteome</keyword>
<protein>
    <submittedName>
        <fullName evidence="1">Uncharacterized protein</fullName>
    </submittedName>
</protein>
<dbReference type="AlphaFoldDB" id="A0AAN6N3V2"/>
<evidence type="ECO:0000313" key="1">
    <source>
        <dbReference type="EMBL" id="KAK3938686.1"/>
    </source>
</evidence>
<gene>
    <name evidence="1" type="ORF">QBC46DRAFT_264857</name>
</gene>
<sequence>MRPNENMWILRRERYRLKDEIQRAIEKLSDINSVPFKYFTTDRVYDLIQLYGKVFNNIRLLLSNYSTDWVESALFSGLMFTEFCQLDADLVRVFTAQLTAIVDGVNDRRDC</sequence>
<organism evidence="1 2">
    <name type="scientific">Diplogelasinospora grovesii</name>
    <dbReference type="NCBI Taxonomy" id="303347"/>
    <lineage>
        <taxon>Eukaryota</taxon>
        <taxon>Fungi</taxon>
        <taxon>Dikarya</taxon>
        <taxon>Ascomycota</taxon>
        <taxon>Pezizomycotina</taxon>
        <taxon>Sordariomycetes</taxon>
        <taxon>Sordariomycetidae</taxon>
        <taxon>Sordariales</taxon>
        <taxon>Diplogelasinosporaceae</taxon>
        <taxon>Diplogelasinospora</taxon>
    </lineage>
</organism>